<keyword evidence="2" id="KW-1185">Reference proteome</keyword>
<organism evidence="1 2">
    <name type="scientific">Rubripirellula obstinata</name>
    <dbReference type="NCBI Taxonomy" id="406547"/>
    <lineage>
        <taxon>Bacteria</taxon>
        <taxon>Pseudomonadati</taxon>
        <taxon>Planctomycetota</taxon>
        <taxon>Planctomycetia</taxon>
        <taxon>Pirellulales</taxon>
        <taxon>Pirellulaceae</taxon>
        <taxon>Rubripirellula</taxon>
    </lineage>
</organism>
<dbReference type="EMBL" id="VRLW01000001">
    <property type="protein sequence ID" value="KAA1257723.1"/>
    <property type="molecule type" value="Genomic_DNA"/>
</dbReference>
<sequence length="70" mass="7818">MQQIKIFKGVDTEIPEMERQINRWMRKSGAEIISIQSSLAPQPNKGTGPMNSFAGSDIMVVLHYQIDAPS</sequence>
<gene>
    <name evidence="1" type="ORF">LF1_02120</name>
</gene>
<reference evidence="1 2" key="1">
    <citation type="submission" date="2019-08" db="EMBL/GenBank/DDBJ databases">
        <title>Deep-cultivation of Planctomycetes and their phenomic and genomic characterization uncovers novel biology.</title>
        <authorList>
            <person name="Wiegand S."/>
            <person name="Jogler M."/>
            <person name="Boedeker C."/>
            <person name="Pinto D."/>
            <person name="Vollmers J."/>
            <person name="Rivas-Marin E."/>
            <person name="Kohn T."/>
            <person name="Peeters S.H."/>
            <person name="Heuer A."/>
            <person name="Rast P."/>
            <person name="Oberbeckmann S."/>
            <person name="Bunk B."/>
            <person name="Jeske O."/>
            <person name="Meyerdierks A."/>
            <person name="Storesund J.E."/>
            <person name="Kallscheuer N."/>
            <person name="Luecker S."/>
            <person name="Lage O.M."/>
            <person name="Pohl T."/>
            <person name="Merkel B.J."/>
            <person name="Hornburger P."/>
            <person name="Mueller R.-W."/>
            <person name="Bruemmer F."/>
            <person name="Labrenz M."/>
            <person name="Spormann A.M."/>
            <person name="Op Den Camp H."/>
            <person name="Overmann J."/>
            <person name="Amann R."/>
            <person name="Jetten M.S.M."/>
            <person name="Mascher T."/>
            <person name="Medema M.H."/>
            <person name="Devos D.P."/>
            <person name="Kaster A.-K."/>
            <person name="Ovreas L."/>
            <person name="Rohde M."/>
            <person name="Galperin M.Y."/>
            <person name="Jogler C."/>
        </authorList>
    </citation>
    <scope>NUCLEOTIDE SEQUENCE [LARGE SCALE GENOMIC DNA]</scope>
    <source>
        <strain evidence="1 2">LF1</strain>
    </source>
</reference>
<dbReference type="AlphaFoldDB" id="A0A5B1CE37"/>
<evidence type="ECO:0000313" key="1">
    <source>
        <dbReference type="EMBL" id="KAA1257723.1"/>
    </source>
</evidence>
<comment type="caution">
    <text evidence="1">The sequence shown here is derived from an EMBL/GenBank/DDBJ whole genome shotgun (WGS) entry which is preliminary data.</text>
</comment>
<accession>A0A5B1CE37</accession>
<dbReference type="OrthoDB" id="285059at2"/>
<dbReference type="Proteomes" id="UP000322699">
    <property type="component" value="Unassembled WGS sequence"/>
</dbReference>
<name>A0A5B1CE37_9BACT</name>
<proteinExistence type="predicted"/>
<evidence type="ECO:0000313" key="2">
    <source>
        <dbReference type="Proteomes" id="UP000322699"/>
    </source>
</evidence>
<protein>
    <submittedName>
        <fullName evidence="1">Uncharacterized protein</fullName>
    </submittedName>
</protein>
<dbReference type="RefSeq" id="WP_068267113.1">
    <property type="nucleotide sequence ID" value="NZ_LWSK01000159.1"/>
</dbReference>